<protein>
    <submittedName>
        <fullName evidence="1">Uncharacterized protein</fullName>
    </submittedName>
</protein>
<dbReference type="EMBL" id="CACSIK010000003">
    <property type="protein sequence ID" value="CAA0110578.1"/>
    <property type="molecule type" value="Genomic_DNA"/>
</dbReference>
<gene>
    <name evidence="1" type="ORF">IHBHHGIJ_03213</name>
    <name evidence="2" type="ORF">KFEGEMFD_03426</name>
    <name evidence="3" type="ORF">KFEGEMFD_03958</name>
</gene>
<evidence type="ECO:0000313" key="1">
    <source>
        <dbReference type="EMBL" id="CAA0110578.1"/>
    </source>
</evidence>
<proteinExistence type="predicted"/>
<dbReference type="EMBL" id="CACSIM010000006">
    <property type="protein sequence ID" value="CAA0118192.1"/>
    <property type="molecule type" value="Genomic_DNA"/>
</dbReference>
<accession>A0A5S9PZU3</accession>
<sequence>MAFTHMQDILDAQRAAYLLDSHTTIAPLDIR</sequence>
<dbReference type="AlphaFoldDB" id="A0A5S9PZU3"/>
<evidence type="ECO:0000313" key="4">
    <source>
        <dbReference type="Proteomes" id="UP000435877"/>
    </source>
</evidence>
<evidence type="ECO:0000313" key="5">
    <source>
        <dbReference type="Proteomes" id="UP000439591"/>
    </source>
</evidence>
<dbReference type="Proteomes" id="UP000435877">
    <property type="component" value="Unassembled WGS sequence"/>
</dbReference>
<dbReference type="Proteomes" id="UP000439591">
    <property type="component" value="Unassembled WGS sequence"/>
</dbReference>
<evidence type="ECO:0000313" key="3">
    <source>
        <dbReference type="EMBL" id="CAA0122205.1"/>
    </source>
</evidence>
<dbReference type="EMBL" id="CACSIM010000008">
    <property type="protein sequence ID" value="CAA0122205.1"/>
    <property type="molecule type" value="Genomic_DNA"/>
</dbReference>
<organism evidence="1 4">
    <name type="scientific">Zhongshania aliphaticivorans</name>
    <dbReference type="NCBI Taxonomy" id="1470434"/>
    <lineage>
        <taxon>Bacteria</taxon>
        <taxon>Pseudomonadati</taxon>
        <taxon>Pseudomonadota</taxon>
        <taxon>Gammaproteobacteria</taxon>
        <taxon>Cellvibrionales</taxon>
        <taxon>Spongiibacteraceae</taxon>
        <taxon>Zhongshania</taxon>
    </lineage>
</organism>
<keyword evidence="4" id="KW-1185">Reference proteome</keyword>
<evidence type="ECO:0000313" key="2">
    <source>
        <dbReference type="EMBL" id="CAA0118192.1"/>
    </source>
</evidence>
<reference evidence="4 5" key="1">
    <citation type="submission" date="2019-11" db="EMBL/GenBank/DDBJ databases">
        <authorList>
            <person name="Holert J."/>
        </authorList>
    </citation>
    <scope>NUCLEOTIDE SEQUENCE [LARGE SCALE GENOMIC DNA]</scope>
    <source>
        <strain evidence="2">BC3_2A</strain>
        <strain evidence="1">SB11_1A</strain>
    </source>
</reference>
<name>A0A5S9PZU3_9GAMM</name>